<accession>A0A8H4RSS2</accession>
<feature type="compositionally biased region" description="Polar residues" evidence="8">
    <location>
        <begin position="605"/>
        <end position="615"/>
    </location>
</feature>
<dbReference type="EMBL" id="JAAMPI010000150">
    <property type="protein sequence ID" value="KAF4634943.1"/>
    <property type="molecule type" value="Genomic_DNA"/>
</dbReference>
<dbReference type="InterPro" id="IPR034085">
    <property type="entry name" value="TOG"/>
</dbReference>
<gene>
    <name evidence="10" type="ORF">G7Y89_g3157</name>
</gene>
<dbReference type="SMART" id="SM01349">
    <property type="entry name" value="TOG"/>
    <property type="match status" value="2"/>
</dbReference>
<feature type="region of interest" description="Disordered" evidence="8">
    <location>
        <begin position="597"/>
        <end position="767"/>
    </location>
</feature>
<dbReference type="SUPFAM" id="SSF48371">
    <property type="entry name" value="ARM repeat"/>
    <property type="match status" value="1"/>
</dbReference>
<evidence type="ECO:0000313" key="11">
    <source>
        <dbReference type="Proteomes" id="UP000566819"/>
    </source>
</evidence>
<feature type="compositionally biased region" description="Low complexity" evidence="8">
    <location>
        <begin position="718"/>
        <end position="729"/>
    </location>
</feature>
<dbReference type="GO" id="GO:0008017">
    <property type="term" value="F:microtubule binding"/>
    <property type="evidence" value="ECO:0007669"/>
    <property type="project" value="TreeGrafter"/>
</dbReference>
<evidence type="ECO:0000256" key="2">
    <source>
        <dbReference type="ARBA" id="ARBA00009549"/>
    </source>
</evidence>
<feature type="compositionally biased region" description="Polar residues" evidence="8">
    <location>
        <begin position="697"/>
        <end position="706"/>
    </location>
</feature>
<protein>
    <recommendedName>
        <fullName evidence="9">TOG domain-containing protein</fullName>
    </recommendedName>
</protein>
<dbReference type="OrthoDB" id="46159at2759"/>
<dbReference type="AlphaFoldDB" id="A0A8H4RSS2"/>
<dbReference type="InterPro" id="IPR024395">
    <property type="entry name" value="CLASP_N_dom"/>
</dbReference>
<comment type="caution">
    <text evidence="10">The sequence shown here is derived from an EMBL/GenBank/DDBJ whole genome shotgun (WGS) entry which is preliminary data.</text>
</comment>
<dbReference type="InterPro" id="IPR016024">
    <property type="entry name" value="ARM-type_fold"/>
</dbReference>
<dbReference type="PANTHER" id="PTHR21567:SF9">
    <property type="entry name" value="CLIP-ASSOCIATING PROTEIN"/>
    <property type="match status" value="1"/>
</dbReference>
<reference evidence="10 11" key="1">
    <citation type="submission" date="2020-03" db="EMBL/GenBank/DDBJ databases">
        <title>Draft Genome Sequence of Cudoniella acicularis.</title>
        <authorList>
            <person name="Buettner E."/>
            <person name="Kellner H."/>
        </authorList>
    </citation>
    <scope>NUCLEOTIDE SEQUENCE [LARGE SCALE GENOMIC DNA]</scope>
    <source>
        <strain evidence="10 11">DSM 108380</strain>
    </source>
</reference>
<organism evidence="10 11">
    <name type="scientific">Cudoniella acicularis</name>
    <dbReference type="NCBI Taxonomy" id="354080"/>
    <lineage>
        <taxon>Eukaryota</taxon>
        <taxon>Fungi</taxon>
        <taxon>Dikarya</taxon>
        <taxon>Ascomycota</taxon>
        <taxon>Pezizomycotina</taxon>
        <taxon>Leotiomycetes</taxon>
        <taxon>Helotiales</taxon>
        <taxon>Tricladiaceae</taxon>
        <taxon>Cudoniella</taxon>
    </lineage>
</organism>
<keyword evidence="6" id="KW-0498">Mitosis</keyword>
<comment type="similarity">
    <text evidence="2">Belongs to the CLASP family.</text>
</comment>
<evidence type="ECO:0000256" key="7">
    <source>
        <dbReference type="ARBA" id="ARBA00024889"/>
    </source>
</evidence>
<evidence type="ECO:0000256" key="6">
    <source>
        <dbReference type="ARBA" id="ARBA00022776"/>
    </source>
</evidence>
<feature type="compositionally biased region" description="Polar residues" evidence="8">
    <location>
        <begin position="754"/>
        <end position="763"/>
    </location>
</feature>
<dbReference type="GO" id="GO:0005881">
    <property type="term" value="C:cytoplasmic microtubule"/>
    <property type="evidence" value="ECO:0007669"/>
    <property type="project" value="TreeGrafter"/>
</dbReference>
<dbReference type="GO" id="GO:0005815">
    <property type="term" value="C:microtubule organizing center"/>
    <property type="evidence" value="ECO:0007669"/>
    <property type="project" value="TreeGrafter"/>
</dbReference>
<dbReference type="GO" id="GO:1990023">
    <property type="term" value="C:mitotic spindle midzone"/>
    <property type="evidence" value="ECO:0007669"/>
    <property type="project" value="TreeGrafter"/>
</dbReference>
<keyword evidence="6" id="KW-0131">Cell cycle</keyword>
<comment type="subcellular location">
    <subcellularLocation>
        <location evidence="1">Cytoplasm</location>
        <location evidence="1">Cytoskeleton</location>
        <location evidence="1">Spindle</location>
    </subcellularLocation>
</comment>
<evidence type="ECO:0000259" key="9">
    <source>
        <dbReference type="SMART" id="SM01349"/>
    </source>
</evidence>
<keyword evidence="5" id="KW-0493">Microtubule</keyword>
<feature type="domain" description="TOG" evidence="9">
    <location>
        <begin position="67"/>
        <end position="296"/>
    </location>
</feature>
<keyword evidence="11" id="KW-1185">Reference proteome</keyword>
<dbReference type="PANTHER" id="PTHR21567">
    <property type="entry name" value="CLASP"/>
    <property type="match status" value="1"/>
</dbReference>
<sequence length="1109" mass="122018">MQAGSKLAPSPQGLLHQSKLLPTQQSRFRVNLHLFMRDQIVAQQHLPFALAYPRHFQNRLQTFEMGEKITEEQVANLLAILRTDASNDAKVHQINNVKSGIKQNNVPEACILPLFEATRTSMTSQHAVIVHAGFSTLNHLLTRLSRQEPKYVVKEAGRTLPLVVEKMGDQKEKYRQLAAQCLTTFWKVAPMDVERIVKNAGLVGKNPRMKEASMNWIVQMHQENAMPFKSFVTTFMELLEDADGMVRDTARNSVIALFQNAPNAAKSDLKKQLKNFNVRNAIVAAITAHLGPGGPPEGTEPEVTAAPPRAQFTNSVASSSSARPATPVIEAKVELIDPAYVNTQRELDETFREMHPYFEGKESEQNWLKREQSCTKLRRLNAGNAPSDFHDAFLAGIKSLLDGILKAVNSLRTSLSKEGCSLVQEIARTAGPGLDPMVEILLQNLIKLCGGTKKISSQQGNVTVDIIISKVSYNIRIMQHIWLACQDKNVQPRTYATGWLKTLLRKEAHHRSQLEHSGSLDLIEKCIKKGLADANPGVRENMRSTYWAFAQTWPAKAEAIMATLDTTQQRLLENAPDNPNSPKKADPVARPAIANKNIPARPGSAMSSFSPMRNVSTSSTASAASDTAPVRVRPESSTVSHGGLSVAPMRPTKFRPAPRPELTARPATAGPYSVRRPGHAPSNSDSNASPSTRSTKARTPSATHPSPQKRPITRPNTSHSSHASQSSHAGPVKSTINRIAPSPRTSPPKPRLVSSKTMGSSPSRADEDFTLVVPSLAGLKEPQAPTITPTIDSSDDEEMSTPLKPLQVYEDPFSSTDDQTTPRPTITATVLEEVAVNEDASNIIRNGINIQEHIKAPPMSPERFRQSSRLLDSGIAKIRTKSLDVHGFRKLQGMIRDNKAAWSDDKFDVLLLGLFEYLEAPLATLAPEKVQDVKAQILATIKLMYKKEREGFRPHIVKGLESLLVTRSCYDSRTHIVSGLELLADELVTLAEPKQAIDTISARLQNEQMSLEGCRTLSMGLHVLKELLEAKKEFVPSVAEVNEMCKLAARCIDSAESGVRMDGVQLCVSVHARVGENGFWSAMGSIKDDPKNLITYYIVKRQREVASSS</sequence>
<dbReference type="InterPro" id="IPR011989">
    <property type="entry name" value="ARM-like"/>
</dbReference>
<dbReference type="GO" id="GO:0005876">
    <property type="term" value="C:spindle microtubule"/>
    <property type="evidence" value="ECO:0007669"/>
    <property type="project" value="TreeGrafter"/>
</dbReference>
<evidence type="ECO:0000256" key="3">
    <source>
        <dbReference type="ARBA" id="ARBA00011375"/>
    </source>
</evidence>
<evidence type="ECO:0000256" key="1">
    <source>
        <dbReference type="ARBA" id="ARBA00004186"/>
    </source>
</evidence>
<evidence type="ECO:0000256" key="8">
    <source>
        <dbReference type="SAM" id="MobiDB-lite"/>
    </source>
</evidence>
<feature type="compositionally biased region" description="Low complexity" evidence="8">
    <location>
        <begin position="616"/>
        <end position="628"/>
    </location>
</feature>
<keyword evidence="4" id="KW-0132">Cell division</keyword>
<evidence type="ECO:0000256" key="4">
    <source>
        <dbReference type="ARBA" id="ARBA00022618"/>
    </source>
</evidence>
<comment type="function">
    <text evidence="7">Microtubule binding protein that promotes the stabilization of dynamic microtubules. Required for mitotic spindle formation.</text>
</comment>
<dbReference type="Proteomes" id="UP000566819">
    <property type="component" value="Unassembled WGS sequence"/>
</dbReference>
<feature type="domain" description="TOG" evidence="9">
    <location>
        <begin position="346"/>
        <end position="584"/>
    </location>
</feature>
<proteinExistence type="inferred from homology"/>
<dbReference type="GO" id="GO:0060172">
    <property type="term" value="P:astral microtubule depolymerization"/>
    <property type="evidence" value="ECO:0007669"/>
    <property type="project" value="TreeGrafter"/>
</dbReference>
<feature type="compositionally biased region" description="Low complexity" evidence="8">
    <location>
        <begin position="680"/>
        <end position="694"/>
    </location>
</feature>
<dbReference type="Gene3D" id="1.25.10.10">
    <property type="entry name" value="Leucine-rich Repeat Variant"/>
    <property type="match status" value="3"/>
</dbReference>
<dbReference type="GO" id="GO:0090307">
    <property type="term" value="P:mitotic spindle assembly"/>
    <property type="evidence" value="ECO:0007669"/>
    <property type="project" value="TreeGrafter"/>
</dbReference>
<name>A0A8H4RSS2_9HELO</name>
<evidence type="ECO:0000256" key="5">
    <source>
        <dbReference type="ARBA" id="ARBA00022701"/>
    </source>
</evidence>
<dbReference type="GO" id="GO:0051301">
    <property type="term" value="P:cell division"/>
    <property type="evidence" value="ECO:0007669"/>
    <property type="project" value="UniProtKB-KW"/>
</dbReference>
<dbReference type="Pfam" id="PF12348">
    <property type="entry name" value="CLASP_N"/>
    <property type="match status" value="2"/>
</dbReference>
<evidence type="ECO:0000313" key="10">
    <source>
        <dbReference type="EMBL" id="KAF4634943.1"/>
    </source>
</evidence>
<comment type="subunit">
    <text evidence="3">Interacts with microtubules.</text>
</comment>